<dbReference type="EMBL" id="JAFEKC020000011">
    <property type="protein sequence ID" value="KAK0512159.1"/>
    <property type="molecule type" value="Genomic_DNA"/>
</dbReference>
<evidence type="ECO:0000313" key="2">
    <source>
        <dbReference type="EMBL" id="KAK0512159.1"/>
    </source>
</evidence>
<feature type="transmembrane region" description="Helical" evidence="1">
    <location>
        <begin position="154"/>
        <end position="179"/>
    </location>
</feature>
<feature type="transmembrane region" description="Helical" evidence="1">
    <location>
        <begin position="644"/>
        <end position="672"/>
    </location>
</feature>
<keyword evidence="1" id="KW-0812">Transmembrane</keyword>
<feature type="transmembrane region" description="Helical" evidence="1">
    <location>
        <begin position="222"/>
        <end position="244"/>
    </location>
</feature>
<gene>
    <name evidence="2" type="ORF">JMJ35_005287</name>
</gene>
<comment type="caution">
    <text evidence="2">The sequence shown here is derived from an EMBL/GenBank/DDBJ whole genome shotgun (WGS) entry which is preliminary data.</text>
</comment>
<evidence type="ECO:0000256" key="1">
    <source>
        <dbReference type="SAM" id="Phobius"/>
    </source>
</evidence>
<evidence type="ECO:0000313" key="3">
    <source>
        <dbReference type="Proteomes" id="UP001166286"/>
    </source>
</evidence>
<keyword evidence="1" id="KW-1133">Transmembrane helix</keyword>
<keyword evidence="3" id="KW-1185">Reference proteome</keyword>
<dbReference type="AlphaFoldDB" id="A0AA39V558"/>
<keyword evidence="1" id="KW-0472">Membrane</keyword>
<feature type="transmembrane region" description="Helical" evidence="1">
    <location>
        <begin position="12"/>
        <end position="29"/>
    </location>
</feature>
<feature type="transmembrane region" description="Helical" evidence="1">
    <location>
        <begin position="92"/>
        <end position="112"/>
    </location>
</feature>
<protein>
    <submittedName>
        <fullName evidence="2">Uncharacterized protein</fullName>
    </submittedName>
</protein>
<organism evidence="2 3">
    <name type="scientific">Cladonia borealis</name>
    <dbReference type="NCBI Taxonomy" id="184061"/>
    <lineage>
        <taxon>Eukaryota</taxon>
        <taxon>Fungi</taxon>
        <taxon>Dikarya</taxon>
        <taxon>Ascomycota</taxon>
        <taxon>Pezizomycotina</taxon>
        <taxon>Lecanoromycetes</taxon>
        <taxon>OSLEUM clade</taxon>
        <taxon>Lecanoromycetidae</taxon>
        <taxon>Lecanorales</taxon>
        <taxon>Lecanorineae</taxon>
        <taxon>Cladoniaceae</taxon>
        <taxon>Cladonia</taxon>
    </lineage>
</organism>
<dbReference type="Proteomes" id="UP001166286">
    <property type="component" value="Unassembled WGS sequence"/>
</dbReference>
<proteinExistence type="predicted"/>
<sequence length="744" mass="81999">MRAFHLLPMSYFVAQCLSPSFLCILLRIVPKFFSVRRAESHELNTLLHEECHDQNSTPKVKTLRVWDGSTVPILAQRAKISRPASSELFRQSYLLFLVSLYSCLSIIAWTIICVQTKRPITTHTYSYVSNADDLHGVLANRMKRNAELFRAAKILLAITNTLIIPLTSTVCASAAVIYVQNFGCQRHFSMQHTTTLADKGWSSPQVWLALLRIKGWKSQGSYFLVFAMGFHALGFLIGPLQQYYIGQETFKFQTVQTFGLQGATDVYDLFQDGLVGNSQVQTARLRNELASVLHNDFQPNIWQEGTPQCSSNISNKFEVSPECNQGGITFDNIATLKNPYVVQLPAGYQTGLMTQFMLRMNSSVSFLNVSQTAFPSSCNTSSGAYYTEYSYNTTLLNVQVCIPDGVSQSPWKATRDRQDTTETMFMNIHFGSSENLADFDPNPGNITFKLTINTTLGYFELPNYNNSGIAGPLLAKDPHDTCPGNEGQCLSQWLSTRSLQTNENSTSFAINDFLNLGPLAMVVAAMFEPGSFIATQSPQKETTPPIILSAAPPIPCTLPPLNLLFNELLQSPQCYNLPVNADDGYASITQWLEIFYDTSSMQNALHAAAILASQVWLSSVHGSLAVQYDMGQDSIRPKISSAGVILLSILLAIDLLLLLAVATYISFSYTWAGTFDSSAMMRLGAARADELPLQVISSEGKGETQAILERMPGWVGDARPDDEVGAVAIGATVPLKAGRRYQAS</sequence>
<reference evidence="2" key="1">
    <citation type="submission" date="2023-03" db="EMBL/GenBank/DDBJ databases">
        <title>Complete genome of Cladonia borealis.</title>
        <authorList>
            <person name="Park H."/>
        </authorList>
    </citation>
    <scope>NUCLEOTIDE SEQUENCE</scope>
    <source>
        <strain evidence="2">ANT050790</strain>
    </source>
</reference>
<name>A0AA39V558_9LECA</name>
<accession>A0AA39V558</accession>